<dbReference type="AlphaFoldDB" id="A0A1M5VK43"/>
<dbReference type="PANTHER" id="PTHR30238">
    <property type="entry name" value="MEMBRANE BOUND PREDICTED REDOX MODULATOR"/>
    <property type="match status" value="1"/>
</dbReference>
<feature type="transmembrane region" description="Helical" evidence="6">
    <location>
        <begin position="80"/>
        <end position="96"/>
    </location>
</feature>
<reference evidence="7 8" key="1">
    <citation type="submission" date="2016-11" db="EMBL/GenBank/DDBJ databases">
        <authorList>
            <person name="Jaros S."/>
            <person name="Januszkiewicz K."/>
            <person name="Wedrychowicz H."/>
        </authorList>
    </citation>
    <scope>NUCLEOTIDE SEQUENCE [LARGE SCALE GENOMIC DNA]</scope>
    <source>
        <strain evidence="7 8">DSM 24574</strain>
    </source>
</reference>
<feature type="transmembrane region" description="Helical" evidence="6">
    <location>
        <begin position="277"/>
        <end position="300"/>
    </location>
</feature>
<dbReference type="OrthoDB" id="9783692at2"/>
<dbReference type="Pfam" id="PF03741">
    <property type="entry name" value="TerC"/>
    <property type="match status" value="1"/>
</dbReference>
<dbReference type="EMBL" id="FQWQ01000004">
    <property type="protein sequence ID" value="SHH75577.1"/>
    <property type="molecule type" value="Genomic_DNA"/>
</dbReference>
<evidence type="ECO:0000256" key="1">
    <source>
        <dbReference type="ARBA" id="ARBA00004141"/>
    </source>
</evidence>
<name>A0A1M5VK43_9BACT</name>
<feature type="transmembrane region" description="Helical" evidence="6">
    <location>
        <begin position="38"/>
        <end position="60"/>
    </location>
</feature>
<dbReference type="STRING" id="947013.SAMN04488109_5168"/>
<feature type="transmembrane region" description="Helical" evidence="6">
    <location>
        <begin position="129"/>
        <end position="149"/>
    </location>
</feature>
<keyword evidence="3 6" id="KW-0812">Transmembrane</keyword>
<evidence type="ECO:0000256" key="4">
    <source>
        <dbReference type="ARBA" id="ARBA00022989"/>
    </source>
</evidence>
<evidence type="ECO:0000313" key="8">
    <source>
        <dbReference type="Proteomes" id="UP000184212"/>
    </source>
</evidence>
<feature type="transmembrane region" description="Helical" evidence="6">
    <location>
        <begin position="194"/>
        <end position="218"/>
    </location>
</feature>
<evidence type="ECO:0000256" key="2">
    <source>
        <dbReference type="ARBA" id="ARBA00007511"/>
    </source>
</evidence>
<feature type="transmembrane region" description="Helical" evidence="6">
    <location>
        <begin position="253"/>
        <end position="271"/>
    </location>
</feature>
<keyword evidence="5 6" id="KW-0472">Membrane</keyword>
<dbReference type="InterPro" id="IPR005496">
    <property type="entry name" value="Integral_membrane_TerC"/>
</dbReference>
<organism evidence="7 8">
    <name type="scientific">Chryseolinea serpens</name>
    <dbReference type="NCBI Taxonomy" id="947013"/>
    <lineage>
        <taxon>Bacteria</taxon>
        <taxon>Pseudomonadati</taxon>
        <taxon>Bacteroidota</taxon>
        <taxon>Cytophagia</taxon>
        <taxon>Cytophagales</taxon>
        <taxon>Fulvivirgaceae</taxon>
        <taxon>Chryseolinea</taxon>
    </lineage>
</organism>
<dbReference type="PANTHER" id="PTHR30238:SF0">
    <property type="entry name" value="THYLAKOID MEMBRANE PROTEIN TERC, CHLOROPLASTIC"/>
    <property type="match status" value="1"/>
</dbReference>
<evidence type="ECO:0000256" key="3">
    <source>
        <dbReference type="ARBA" id="ARBA00022692"/>
    </source>
</evidence>
<gene>
    <name evidence="7" type="ORF">SAMN04488109_5168</name>
</gene>
<feature type="transmembrane region" description="Helical" evidence="6">
    <location>
        <begin position="103"/>
        <end position="123"/>
    </location>
</feature>
<dbReference type="Proteomes" id="UP000184212">
    <property type="component" value="Unassembled WGS sequence"/>
</dbReference>
<comment type="similarity">
    <text evidence="2">Belongs to the TerC family.</text>
</comment>
<proteinExistence type="inferred from homology"/>
<dbReference type="NCBIfam" id="TIGR03718">
    <property type="entry name" value="R_switched_Alx"/>
    <property type="match status" value="1"/>
</dbReference>
<evidence type="ECO:0000313" key="7">
    <source>
        <dbReference type="EMBL" id="SHH75577.1"/>
    </source>
</evidence>
<dbReference type="InterPro" id="IPR022369">
    <property type="entry name" value="Integral_membrane_TerC_rswitch"/>
</dbReference>
<evidence type="ECO:0000256" key="6">
    <source>
        <dbReference type="SAM" id="Phobius"/>
    </source>
</evidence>
<dbReference type="RefSeq" id="WP_073140296.1">
    <property type="nucleotide sequence ID" value="NZ_FQWQ01000004.1"/>
</dbReference>
<keyword evidence="4 6" id="KW-1133">Transmembrane helix</keyword>
<evidence type="ECO:0000256" key="5">
    <source>
        <dbReference type="ARBA" id="ARBA00023136"/>
    </source>
</evidence>
<comment type="subcellular location">
    <subcellularLocation>
        <location evidence="1">Membrane</location>
        <topology evidence="1">Multi-pass membrane protein</topology>
    </subcellularLocation>
</comment>
<sequence>MNDTTILWIAFNLFVLAMLALDLGVFHRKSHDVTTKEALTWTAVWVTLALLFNVFLYYYFDKETAVQFFTGYLIEKSLSVDNIFVIIMIFSYFNVPTTYQHKVLFWGILGALVMRVIFILSGVELIHRFHWLIYIFGAFLVVTGVRMLIAGDAKLEPEKNPLVRLARKLFPFTPTFEGDQFFVRRDAKLWATPLFLVVILIEATDLIFAVDSIPAIIAISDDPFIVYTSNVFAILGLRSLYFALSGIEKYFQYLKYGLSAILIFVGVKMSITDLYKIPINLSLIVIVVILAVAMLASVLAQKKKHGPE</sequence>
<accession>A0A1M5VK43</accession>
<protein>
    <submittedName>
        <fullName evidence="7">Tellurite resistance protein TerC</fullName>
    </submittedName>
</protein>
<feature type="transmembrane region" description="Helical" evidence="6">
    <location>
        <begin position="224"/>
        <end position="241"/>
    </location>
</feature>
<keyword evidence="8" id="KW-1185">Reference proteome</keyword>
<feature type="transmembrane region" description="Helical" evidence="6">
    <location>
        <begin position="6"/>
        <end position="26"/>
    </location>
</feature>
<dbReference type="GO" id="GO:0016020">
    <property type="term" value="C:membrane"/>
    <property type="evidence" value="ECO:0007669"/>
    <property type="project" value="UniProtKB-SubCell"/>
</dbReference>